<dbReference type="EC" id="5.6.2.4" evidence="11"/>
<evidence type="ECO:0000256" key="2">
    <source>
        <dbReference type="ARBA" id="ARBA00022705"/>
    </source>
</evidence>
<comment type="catalytic activity">
    <reaction evidence="10 11">
        <text>ATP + H2O = ADP + phosphate + H(+)</text>
        <dbReference type="Rhea" id="RHEA:13065"/>
        <dbReference type="ChEBI" id="CHEBI:15377"/>
        <dbReference type="ChEBI" id="CHEBI:15378"/>
        <dbReference type="ChEBI" id="CHEBI:30616"/>
        <dbReference type="ChEBI" id="CHEBI:43474"/>
        <dbReference type="ChEBI" id="CHEBI:456216"/>
        <dbReference type="EC" id="5.6.2.4"/>
    </reaction>
</comment>
<dbReference type="Gene3D" id="1.10.486.10">
    <property type="entry name" value="PCRA, domain 4"/>
    <property type="match status" value="1"/>
</dbReference>
<keyword evidence="5 11" id="KW-0347">Helicase</keyword>
<dbReference type="Pfam" id="PF00580">
    <property type="entry name" value="UvrD-helicase"/>
    <property type="match status" value="1"/>
</dbReference>
<dbReference type="OrthoDB" id="5905204at2"/>
<dbReference type="Pfam" id="PF13361">
    <property type="entry name" value="UvrD_C"/>
    <property type="match status" value="1"/>
</dbReference>
<dbReference type="InterPro" id="IPR005752">
    <property type="entry name" value="Helicase_Rep"/>
</dbReference>
<accession>A0A2U8FX15</accession>
<dbReference type="InterPro" id="IPR014016">
    <property type="entry name" value="UvrD-like_ATP-bd"/>
</dbReference>
<dbReference type="CDD" id="cd17932">
    <property type="entry name" value="DEXQc_UvrD"/>
    <property type="match status" value="1"/>
</dbReference>
<evidence type="ECO:0000256" key="11">
    <source>
        <dbReference type="HAMAP-Rule" id="MF_01920"/>
    </source>
</evidence>
<protein>
    <recommendedName>
        <fullName evidence="11">ATP-dependent DNA helicase Rep</fullName>
        <ecNumber evidence="11">5.6.2.4</ecNumber>
    </recommendedName>
    <alternativeName>
        <fullName evidence="11">DNA 3'-5' helicase Rep</fullName>
    </alternativeName>
</protein>
<dbReference type="EMBL" id="CP029210">
    <property type="protein sequence ID" value="AWI55338.1"/>
    <property type="molecule type" value="Genomic_DNA"/>
</dbReference>
<evidence type="ECO:0000256" key="10">
    <source>
        <dbReference type="ARBA" id="ARBA00048988"/>
    </source>
</evidence>
<dbReference type="InterPro" id="IPR013986">
    <property type="entry name" value="DExx_box_DNA_helicase_dom_sf"/>
</dbReference>
<evidence type="ECO:0000256" key="6">
    <source>
        <dbReference type="ARBA" id="ARBA00022840"/>
    </source>
</evidence>
<comment type="subunit">
    <text evidence="11">Homodimer.</text>
</comment>
<evidence type="ECO:0000256" key="8">
    <source>
        <dbReference type="ARBA" id="ARBA00023235"/>
    </source>
</evidence>
<dbReference type="GO" id="GO:0003697">
    <property type="term" value="F:single-stranded DNA binding"/>
    <property type="evidence" value="ECO:0007669"/>
    <property type="project" value="UniProtKB-UniRule"/>
</dbReference>
<dbReference type="GO" id="GO:0043138">
    <property type="term" value="F:3'-5' DNA helicase activity"/>
    <property type="evidence" value="ECO:0007669"/>
    <property type="project" value="UniProtKB-UniRule"/>
</dbReference>
<comment type="function">
    <text evidence="11">Rep helicase is a single-stranded DNA-dependent ATPase involved in DNA replication; it can initiate unwinding at a nick in the DNA. It binds to the single-stranded DNA and acts in a progressive fashion along the DNA in the 3' to 5' direction.</text>
</comment>
<keyword evidence="3 11" id="KW-0547">Nucleotide-binding</keyword>
<dbReference type="KEGG" id="aon:DEH84_15995"/>
<reference evidence="15 16" key="1">
    <citation type="submission" date="2018-05" db="EMBL/GenBank/DDBJ databases">
        <title>complete genome sequence of Aquabacterium olei NBRC 110486.</title>
        <authorList>
            <person name="Tang B."/>
            <person name="Chang J."/>
            <person name="Zhang L."/>
            <person name="Yang H."/>
        </authorList>
    </citation>
    <scope>NUCLEOTIDE SEQUENCE [LARGE SCALE GENOMIC DNA]</scope>
    <source>
        <strain evidence="15 16">NBRC 110486</strain>
    </source>
</reference>
<dbReference type="InterPro" id="IPR014017">
    <property type="entry name" value="DNA_helicase_UvrD-like_C"/>
</dbReference>
<keyword evidence="4 11" id="KW-0378">Hydrolase</keyword>
<comment type="catalytic activity">
    <reaction evidence="9 11">
        <text>Couples ATP hydrolysis with the unwinding of duplex DNA by translocating in the 3'-5' direction.</text>
        <dbReference type="EC" id="5.6.2.4"/>
    </reaction>
</comment>
<dbReference type="GO" id="GO:0006260">
    <property type="term" value="P:DNA replication"/>
    <property type="evidence" value="ECO:0007669"/>
    <property type="project" value="UniProtKB-UniRule"/>
</dbReference>
<evidence type="ECO:0000313" key="16">
    <source>
        <dbReference type="Proteomes" id="UP000244892"/>
    </source>
</evidence>
<gene>
    <name evidence="11" type="primary">rep</name>
    <name evidence="15" type="ORF">DEH84_15995</name>
</gene>
<dbReference type="InterPro" id="IPR000212">
    <property type="entry name" value="DNA_helicase_UvrD/REP"/>
</dbReference>
<sequence length="697" mass="77846">MMSVPTMNPAQMAAVEHLDTPCLVLAGAGSGKTRVITHKIARLLQPGYGADLAPSQIGAITFTNKAAAEMRERVKSLIGPRAAAKLLVSTFHSLGVKLLREDGSALGLKQGFSILDSDDVTSILRDCGATTDAKLARSWQWTISLWKNQGLDSNAALSHCKTDDDVVAARVMKLYEERLLAYQAVDFDDLIGLPLKLLQEHEAVRQKWQRQLRHVLVDEYQDTNATQYELLKLLVGPDGVFTAVGDDDQSIYGWRGATLDNLKRLPQDYPSLKVIPLEQNYRSTSAILRAANHVIQLNPKLFQKTLWSDLGEGEPIKLMACDNEEHEAERTVAHFQLLRNRLLHDHPGSDKADWSNFAILYRANHQARPFEQALRKANIPYKVSGGQSFFDKAEIKDLCAWLRLLINNNDDPAFLRAVTTPKRGIGHQTLGALGEFAGKWKVSLFEALFSESLGTALNRRALDGLHEFGRYVNDLEYRARQTVGAEAAKELLLEWLKEIGYEQHLYDNEENEKVAAARWANVLDFVDWVAKRCGGEIENDGGMTVESERKNVLEVAQLISLITSLAERESDQKQVTLTTLHASKGLEWPHVVLAGVNEGLLPFSREDGEISGQQVEEERRLMYVGITRARLTLGVSVLKRRKKGREYVQATPSRFIAEMKLDEGGGQKEDPREKLKRLREEMAAKAKLSAAAAKSQL</sequence>
<dbReference type="InterPro" id="IPR027417">
    <property type="entry name" value="P-loop_NTPase"/>
</dbReference>
<evidence type="ECO:0000256" key="5">
    <source>
        <dbReference type="ARBA" id="ARBA00022806"/>
    </source>
</evidence>
<dbReference type="GO" id="GO:0000725">
    <property type="term" value="P:recombinational repair"/>
    <property type="evidence" value="ECO:0007669"/>
    <property type="project" value="TreeGrafter"/>
</dbReference>
<dbReference type="GO" id="GO:0005524">
    <property type="term" value="F:ATP binding"/>
    <property type="evidence" value="ECO:0007669"/>
    <property type="project" value="UniProtKB-UniRule"/>
</dbReference>
<keyword evidence="2 11" id="KW-0235">DNA replication</keyword>
<evidence type="ECO:0000256" key="1">
    <source>
        <dbReference type="ARBA" id="ARBA00009922"/>
    </source>
</evidence>
<feature type="binding site" evidence="11">
    <location>
        <position position="282"/>
    </location>
    <ligand>
        <name>ATP</name>
        <dbReference type="ChEBI" id="CHEBI:30616"/>
    </ligand>
</feature>
<dbReference type="PROSITE" id="PS51217">
    <property type="entry name" value="UVRD_HELICASE_CTER"/>
    <property type="match status" value="1"/>
</dbReference>
<feature type="domain" description="UvrD-like helicase C-terminal" evidence="14">
    <location>
        <begin position="285"/>
        <end position="585"/>
    </location>
</feature>
<evidence type="ECO:0000313" key="15">
    <source>
        <dbReference type="EMBL" id="AWI55338.1"/>
    </source>
</evidence>
<evidence type="ECO:0000259" key="14">
    <source>
        <dbReference type="PROSITE" id="PS51217"/>
    </source>
</evidence>
<dbReference type="HAMAP" id="MF_01920">
    <property type="entry name" value="Helicase_Rep"/>
    <property type="match status" value="1"/>
</dbReference>
<dbReference type="PANTHER" id="PTHR11070:SF64">
    <property type="entry name" value="ATP-DEPENDENT DNA HELICASE REP"/>
    <property type="match status" value="1"/>
</dbReference>
<keyword evidence="6 11" id="KW-0067">ATP-binding</keyword>
<feature type="binding site" evidence="12">
    <location>
        <begin position="26"/>
        <end position="33"/>
    </location>
    <ligand>
        <name>ATP</name>
        <dbReference type="ChEBI" id="CHEBI:30616"/>
    </ligand>
</feature>
<evidence type="ECO:0000256" key="12">
    <source>
        <dbReference type="PROSITE-ProRule" id="PRU00560"/>
    </source>
</evidence>
<dbReference type="PANTHER" id="PTHR11070">
    <property type="entry name" value="UVRD / RECB / PCRA DNA HELICASE FAMILY MEMBER"/>
    <property type="match status" value="1"/>
</dbReference>
<evidence type="ECO:0000256" key="9">
    <source>
        <dbReference type="ARBA" id="ARBA00034617"/>
    </source>
</evidence>
<evidence type="ECO:0000259" key="13">
    <source>
        <dbReference type="PROSITE" id="PS51198"/>
    </source>
</evidence>
<dbReference type="GO" id="GO:0005829">
    <property type="term" value="C:cytosol"/>
    <property type="evidence" value="ECO:0007669"/>
    <property type="project" value="TreeGrafter"/>
</dbReference>
<comment type="similarity">
    <text evidence="1 11">Belongs to the helicase family. UvrD subfamily.</text>
</comment>
<evidence type="ECO:0000256" key="4">
    <source>
        <dbReference type="ARBA" id="ARBA00022801"/>
    </source>
</evidence>
<keyword evidence="8 11" id="KW-0413">Isomerase</keyword>
<proteinExistence type="inferred from homology"/>
<dbReference type="PROSITE" id="PS51198">
    <property type="entry name" value="UVRD_HELICASE_ATP_BIND"/>
    <property type="match status" value="1"/>
</dbReference>
<dbReference type="Gene3D" id="1.10.10.160">
    <property type="match status" value="1"/>
</dbReference>
<dbReference type="Proteomes" id="UP000244892">
    <property type="component" value="Chromosome"/>
</dbReference>
<dbReference type="Gene3D" id="3.40.50.300">
    <property type="entry name" value="P-loop containing nucleotide triphosphate hydrolases"/>
    <property type="match status" value="2"/>
</dbReference>
<evidence type="ECO:0000256" key="3">
    <source>
        <dbReference type="ARBA" id="ARBA00022741"/>
    </source>
</evidence>
<evidence type="ECO:0000256" key="7">
    <source>
        <dbReference type="ARBA" id="ARBA00023125"/>
    </source>
</evidence>
<organism evidence="15 16">
    <name type="scientific">Aquabacterium olei</name>
    <dbReference type="NCBI Taxonomy" id="1296669"/>
    <lineage>
        <taxon>Bacteria</taxon>
        <taxon>Pseudomonadati</taxon>
        <taxon>Pseudomonadota</taxon>
        <taxon>Betaproteobacteria</taxon>
        <taxon>Burkholderiales</taxon>
        <taxon>Aquabacterium</taxon>
    </lineage>
</organism>
<dbReference type="GO" id="GO:0016887">
    <property type="term" value="F:ATP hydrolysis activity"/>
    <property type="evidence" value="ECO:0007669"/>
    <property type="project" value="RHEA"/>
</dbReference>
<dbReference type="AlphaFoldDB" id="A0A2U8FX15"/>
<feature type="domain" description="UvrD-like helicase ATP-binding" evidence="13">
    <location>
        <begin position="5"/>
        <end position="284"/>
    </location>
</feature>
<dbReference type="SUPFAM" id="SSF52540">
    <property type="entry name" value="P-loop containing nucleoside triphosphate hydrolases"/>
    <property type="match status" value="1"/>
</dbReference>
<keyword evidence="16" id="KW-1185">Reference proteome</keyword>
<name>A0A2U8FX15_9BURK</name>
<keyword evidence="7 11" id="KW-0238">DNA-binding</keyword>